<dbReference type="CDD" id="cd00200">
    <property type="entry name" value="WD40"/>
    <property type="match status" value="1"/>
</dbReference>
<evidence type="ECO:0000256" key="1">
    <source>
        <dbReference type="ARBA" id="ARBA00022574"/>
    </source>
</evidence>
<evidence type="ECO:0000313" key="8">
    <source>
        <dbReference type="EMBL" id="KAK9413355.1"/>
    </source>
</evidence>
<dbReference type="InterPro" id="IPR011047">
    <property type="entry name" value="Quinoprotein_ADH-like_sf"/>
</dbReference>
<dbReference type="Pfam" id="PF00400">
    <property type="entry name" value="WD40"/>
    <property type="match status" value="6"/>
</dbReference>
<gene>
    <name evidence="8" type="ORF">SUNI508_02554</name>
</gene>
<dbReference type="Gene3D" id="2.130.10.10">
    <property type="entry name" value="YVTN repeat-like/Quinoprotein amine dehydrogenase"/>
    <property type="match status" value="3"/>
</dbReference>
<organism evidence="8 9">
    <name type="scientific">Seiridium unicorne</name>
    <dbReference type="NCBI Taxonomy" id="138068"/>
    <lineage>
        <taxon>Eukaryota</taxon>
        <taxon>Fungi</taxon>
        <taxon>Dikarya</taxon>
        <taxon>Ascomycota</taxon>
        <taxon>Pezizomycotina</taxon>
        <taxon>Sordariomycetes</taxon>
        <taxon>Xylariomycetidae</taxon>
        <taxon>Amphisphaeriales</taxon>
        <taxon>Sporocadaceae</taxon>
        <taxon>Seiridium</taxon>
    </lineage>
</organism>
<dbReference type="Proteomes" id="UP001408356">
    <property type="component" value="Unassembled WGS sequence"/>
</dbReference>
<sequence length="860" mass="95536">MSEGNIYNALDVLHPVMSVPYSSCSPIRLLHLSFRDFLLDPDKRDRSPFWIDEAPAHAKLAEDCIRLMDKYLRADICDIRAPGTRFSSINPSNIREKLPAELQYACQYWYYHLQQARSSVCDGDQVNNFLTHHFLHWVEAMTLIGRLSEVIEGIRILRSILQVDHCDEISEFLNDAIRFVTATASVIYQTPLQIYSSSLAFAPTDSPVRRNFWREAVKWIQLEPIVERYWGQCLLTFSGHRYPIRAIAVSKNGKLVASADSKGVLVWSVATGIVQQTILHDRSQTTGRLYLQFSPDGGLIMIAFDTRVQTWSTTYGTLQGIIDTHDIISQLATSPDGKFLATVTYPGRARVWLASTGTLHQKLNEASHSVAFSPDGTLVATTSSTSIMIWVTATGVLQQIIEGFAFHQGQVVFSPSLEFVACTSNRQLQMWSITAGVPQQVYKYRRALMGEAVFSPDGLRLASVVNGKCQIRATDTGTLQQALNENQGTVYLVIFSPDGHTVLSTSEYCLVQIWSATQNAEQQDLVQTHTCVVTSIAFSADGTTVVSASSDCTIRTWSATTGAMLRTFEGHGEFHLVAFSPDGQFLVSASADGTVRLWSAATGELYQRLEEGITCWVRLAVFSQDQEHLLLIEDTGLQHIWSKAKHNPLRSSSQVDGSGYCYHSSIPDDEGHTIGVSPDGEVVVLRDFGQGKIPIRSAKTGILHHELMQGGCFTSVAFSLDGKLVASITRCWIKVWSIETGNLLIRAHLDIDSSRLSFVPKKDGYLLLTESGKMDITLDPSEILSPDAIVIYDFDLDNFHHVGYWFNKDWTWITHNGVDLLRIPPEIQPPCSTVSGSTVAFGSRSGRVYIMRLAAEELSV</sequence>
<dbReference type="PANTHER" id="PTHR22847">
    <property type="entry name" value="WD40 REPEAT PROTEIN"/>
    <property type="match status" value="1"/>
</dbReference>
<keyword evidence="2" id="KW-0677">Repeat</keyword>
<protein>
    <recommendedName>
        <fullName evidence="5">Mitochondrial division protein 1</fullName>
    </recommendedName>
</protein>
<feature type="repeat" description="WD" evidence="7">
    <location>
        <begin position="526"/>
        <end position="567"/>
    </location>
</feature>
<comment type="function">
    <text evidence="6">Involved in mitochondrial fission. Acts as an adapter protein required to form mitochondrial fission complexes. Formation of these complexes is required to promote constriction and fission of the mitochondrial compartment at a late step in mitochondrial division.</text>
</comment>
<dbReference type="SMART" id="SM00320">
    <property type="entry name" value="WD40"/>
    <property type="match status" value="8"/>
</dbReference>
<name>A0ABR2UFV7_9PEZI</name>
<keyword evidence="1 7" id="KW-0853">WD repeat</keyword>
<keyword evidence="9" id="KW-1185">Reference proteome</keyword>
<comment type="caution">
    <text evidence="8">The sequence shown here is derived from an EMBL/GenBank/DDBJ whole genome shotgun (WGS) entry which is preliminary data.</text>
</comment>
<dbReference type="SUPFAM" id="SSF50998">
    <property type="entry name" value="Quinoprotein alcohol dehydrogenase-like"/>
    <property type="match status" value="1"/>
</dbReference>
<accession>A0ABR2UFV7</accession>
<dbReference type="InterPro" id="IPR015943">
    <property type="entry name" value="WD40/YVTN_repeat-like_dom_sf"/>
</dbReference>
<dbReference type="PROSITE" id="PS50082">
    <property type="entry name" value="WD_REPEATS_2"/>
    <property type="match status" value="2"/>
</dbReference>
<dbReference type="InterPro" id="IPR036322">
    <property type="entry name" value="WD40_repeat_dom_sf"/>
</dbReference>
<dbReference type="InterPro" id="IPR001680">
    <property type="entry name" value="WD40_rpt"/>
</dbReference>
<evidence type="ECO:0000256" key="7">
    <source>
        <dbReference type="PROSITE-ProRule" id="PRU00221"/>
    </source>
</evidence>
<feature type="repeat" description="WD" evidence="7">
    <location>
        <begin position="577"/>
        <end position="608"/>
    </location>
</feature>
<reference evidence="8 9" key="1">
    <citation type="journal article" date="2024" name="J. Plant Pathol.">
        <title>Sequence and assembly of the genome of Seiridium unicorne, isolate CBS 538.82, causal agent of cypress canker disease.</title>
        <authorList>
            <person name="Scali E."/>
            <person name="Rocca G.D."/>
            <person name="Danti R."/>
            <person name="Garbelotto M."/>
            <person name="Barberini S."/>
            <person name="Baroncelli R."/>
            <person name="Emiliani G."/>
        </authorList>
    </citation>
    <scope>NUCLEOTIDE SEQUENCE [LARGE SCALE GENOMIC DNA]</scope>
    <source>
        <strain evidence="8 9">BM-138-508</strain>
    </source>
</reference>
<evidence type="ECO:0000313" key="9">
    <source>
        <dbReference type="Proteomes" id="UP001408356"/>
    </source>
</evidence>
<evidence type="ECO:0000256" key="2">
    <source>
        <dbReference type="ARBA" id="ARBA00022737"/>
    </source>
</evidence>
<dbReference type="SUPFAM" id="SSF50978">
    <property type="entry name" value="WD40 repeat-like"/>
    <property type="match status" value="1"/>
</dbReference>
<evidence type="ECO:0000256" key="4">
    <source>
        <dbReference type="ARBA" id="ARBA00038415"/>
    </source>
</evidence>
<evidence type="ECO:0000256" key="6">
    <source>
        <dbReference type="ARBA" id="ARBA00043913"/>
    </source>
</evidence>
<dbReference type="PROSITE" id="PS50294">
    <property type="entry name" value="WD_REPEATS_REGION"/>
    <property type="match status" value="2"/>
</dbReference>
<dbReference type="EMBL" id="JARVKF010000440">
    <property type="protein sequence ID" value="KAK9413355.1"/>
    <property type="molecule type" value="Genomic_DNA"/>
</dbReference>
<keyword evidence="3" id="KW-0175">Coiled coil</keyword>
<dbReference type="PANTHER" id="PTHR22847:SF637">
    <property type="entry name" value="WD REPEAT DOMAIN 5B"/>
    <property type="match status" value="1"/>
</dbReference>
<evidence type="ECO:0000256" key="5">
    <source>
        <dbReference type="ARBA" id="ARBA00039789"/>
    </source>
</evidence>
<evidence type="ECO:0000256" key="3">
    <source>
        <dbReference type="ARBA" id="ARBA00023054"/>
    </source>
</evidence>
<proteinExistence type="inferred from homology"/>
<comment type="similarity">
    <text evidence="4">Belongs to the WD repeat MDV1/CAF4 family.</text>
</comment>